<evidence type="ECO:0000256" key="3">
    <source>
        <dbReference type="ARBA" id="ARBA00023163"/>
    </source>
</evidence>
<keyword evidence="2" id="KW-0238">DNA-binding</keyword>
<keyword evidence="6" id="KW-1185">Reference proteome</keyword>
<reference evidence="5" key="1">
    <citation type="submission" date="2020-11" db="EMBL/GenBank/DDBJ databases">
        <title>Halonatronomonas betainensis gen. nov., sp. nov. a novel haloalkaliphilic representative of the family Halanaerobiacae capable of betaine degradation.</title>
        <authorList>
            <person name="Boltyanskaya Y."/>
            <person name="Kevbrin V."/>
            <person name="Detkova E."/>
            <person name="Grouzdev D.S."/>
            <person name="Koziaeva V."/>
            <person name="Zhilina T."/>
        </authorList>
    </citation>
    <scope>NUCLEOTIDE SEQUENCE</scope>
    <source>
        <strain evidence="5">Z-7014</strain>
    </source>
</reference>
<dbReference type="Gene3D" id="1.10.10.10">
    <property type="entry name" value="Winged helix-like DNA-binding domain superfamily/Winged helix DNA-binding domain"/>
    <property type="match status" value="1"/>
</dbReference>
<evidence type="ECO:0000259" key="4">
    <source>
        <dbReference type="PROSITE" id="PS50987"/>
    </source>
</evidence>
<dbReference type="Pfam" id="PF01022">
    <property type="entry name" value="HTH_5"/>
    <property type="match status" value="1"/>
</dbReference>
<dbReference type="Proteomes" id="UP000621436">
    <property type="component" value="Unassembled WGS sequence"/>
</dbReference>
<dbReference type="GO" id="GO:0003677">
    <property type="term" value="F:DNA binding"/>
    <property type="evidence" value="ECO:0007669"/>
    <property type="project" value="UniProtKB-KW"/>
</dbReference>
<organism evidence="5 6">
    <name type="scientific">Halonatronomonas betaini</name>
    <dbReference type="NCBI Taxonomy" id="2778430"/>
    <lineage>
        <taxon>Bacteria</taxon>
        <taxon>Bacillati</taxon>
        <taxon>Bacillota</taxon>
        <taxon>Clostridia</taxon>
        <taxon>Halanaerobiales</taxon>
        <taxon>Halarsenatibacteraceae</taxon>
        <taxon>Halonatronomonas</taxon>
    </lineage>
</organism>
<dbReference type="SMART" id="SM00418">
    <property type="entry name" value="HTH_ARSR"/>
    <property type="match status" value="1"/>
</dbReference>
<evidence type="ECO:0000313" key="5">
    <source>
        <dbReference type="EMBL" id="MBF8436332.1"/>
    </source>
</evidence>
<dbReference type="NCBIfam" id="NF033788">
    <property type="entry name" value="HTH_metalloreg"/>
    <property type="match status" value="1"/>
</dbReference>
<evidence type="ECO:0000256" key="1">
    <source>
        <dbReference type="ARBA" id="ARBA00023015"/>
    </source>
</evidence>
<dbReference type="GO" id="GO:0003700">
    <property type="term" value="F:DNA-binding transcription factor activity"/>
    <property type="evidence" value="ECO:0007669"/>
    <property type="project" value="InterPro"/>
</dbReference>
<dbReference type="InterPro" id="IPR011991">
    <property type="entry name" value="ArsR-like_HTH"/>
</dbReference>
<dbReference type="PROSITE" id="PS50987">
    <property type="entry name" value="HTH_ARSR_2"/>
    <property type="match status" value="1"/>
</dbReference>
<dbReference type="EMBL" id="JADPIE010000002">
    <property type="protein sequence ID" value="MBF8436332.1"/>
    <property type="molecule type" value="Genomic_DNA"/>
</dbReference>
<dbReference type="InterPro" id="IPR001845">
    <property type="entry name" value="HTH_ArsR_DNA-bd_dom"/>
</dbReference>
<protein>
    <submittedName>
        <fullName evidence="5">Winged helix-turn-helix transcriptional regulator</fullName>
    </submittedName>
</protein>
<dbReference type="InterPro" id="IPR051081">
    <property type="entry name" value="HTH_MetalResp_TranReg"/>
</dbReference>
<gene>
    <name evidence="5" type="ORF">I0Q91_04505</name>
</gene>
<proteinExistence type="predicted"/>
<name>A0A931F9W9_9FIRM</name>
<evidence type="ECO:0000256" key="2">
    <source>
        <dbReference type="ARBA" id="ARBA00023125"/>
    </source>
</evidence>
<dbReference type="SUPFAM" id="SSF46785">
    <property type="entry name" value="Winged helix' DNA-binding domain"/>
    <property type="match status" value="1"/>
</dbReference>
<keyword evidence="1" id="KW-0805">Transcription regulation</keyword>
<dbReference type="PANTHER" id="PTHR33154:SF18">
    <property type="entry name" value="ARSENICAL RESISTANCE OPERON REPRESSOR"/>
    <property type="match status" value="1"/>
</dbReference>
<evidence type="ECO:0000313" key="6">
    <source>
        <dbReference type="Proteomes" id="UP000621436"/>
    </source>
</evidence>
<dbReference type="AlphaFoldDB" id="A0A931F9W9"/>
<comment type="caution">
    <text evidence="5">The sequence shown here is derived from an EMBL/GenBank/DDBJ whole genome shotgun (WGS) entry which is preliminary data.</text>
</comment>
<dbReference type="PANTHER" id="PTHR33154">
    <property type="entry name" value="TRANSCRIPTIONAL REGULATOR, ARSR FAMILY"/>
    <property type="match status" value="1"/>
</dbReference>
<feature type="domain" description="HTH arsR-type" evidence="4">
    <location>
        <begin position="1"/>
        <end position="97"/>
    </location>
</feature>
<dbReference type="InterPro" id="IPR036388">
    <property type="entry name" value="WH-like_DNA-bd_sf"/>
</dbReference>
<dbReference type="CDD" id="cd00090">
    <property type="entry name" value="HTH_ARSR"/>
    <property type="match status" value="1"/>
</dbReference>
<dbReference type="InterPro" id="IPR036390">
    <property type="entry name" value="WH_DNA-bd_sf"/>
</dbReference>
<keyword evidence="3" id="KW-0804">Transcription</keyword>
<sequence length="127" mass="14905">MMADLIDIIKALGQENRLRILNLLNQQKLCVCELQNIMDENQSNISRHLNVLKNAGIISSEKDSLWIYYYLDKETLEEYPFIVDVLNNELEKVEYCQADNERLNLYQESNLDCSDLKDSDVFEPLEK</sequence>
<dbReference type="PRINTS" id="PR00778">
    <property type="entry name" value="HTHARSR"/>
</dbReference>
<accession>A0A931F9W9</accession>